<protein>
    <submittedName>
        <fullName evidence="1">12554_t:CDS:1</fullName>
    </submittedName>
</protein>
<reference evidence="1" key="1">
    <citation type="submission" date="2021-06" db="EMBL/GenBank/DDBJ databases">
        <authorList>
            <person name="Kallberg Y."/>
            <person name="Tangrot J."/>
            <person name="Rosling A."/>
        </authorList>
    </citation>
    <scope>NUCLEOTIDE SEQUENCE</scope>
    <source>
        <strain evidence="1">IN212</strain>
    </source>
</reference>
<name>A0A9N9HW81_9GLOM</name>
<keyword evidence="2" id="KW-1185">Reference proteome</keyword>
<evidence type="ECO:0000313" key="1">
    <source>
        <dbReference type="EMBL" id="CAG8709681.1"/>
    </source>
</evidence>
<organism evidence="1 2">
    <name type="scientific">Racocetra fulgida</name>
    <dbReference type="NCBI Taxonomy" id="60492"/>
    <lineage>
        <taxon>Eukaryota</taxon>
        <taxon>Fungi</taxon>
        <taxon>Fungi incertae sedis</taxon>
        <taxon>Mucoromycota</taxon>
        <taxon>Glomeromycotina</taxon>
        <taxon>Glomeromycetes</taxon>
        <taxon>Diversisporales</taxon>
        <taxon>Gigasporaceae</taxon>
        <taxon>Racocetra</taxon>
    </lineage>
</organism>
<proteinExistence type="predicted"/>
<gene>
    <name evidence="1" type="ORF">RFULGI_LOCUS10768</name>
</gene>
<feature type="non-terminal residue" evidence="1">
    <location>
        <position position="96"/>
    </location>
</feature>
<dbReference type="Proteomes" id="UP000789396">
    <property type="component" value="Unassembled WGS sequence"/>
</dbReference>
<dbReference type="EMBL" id="CAJVPZ010021992">
    <property type="protein sequence ID" value="CAG8709681.1"/>
    <property type="molecule type" value="Genomic_DNA"/>
</dbReference>
<accession>A0A9N9HW81</accession>
<evidence type="ECO:0000313" key="2">
    <source>
        <dbReference type="Proteomes" id="UP000789396"/>
    </source>
</evidence>
<dbReference type="AlphaFoldDB" id="A0A9N9HW81"/>
<sequence length="96" mass="11445">FTVDELFVCAESSSNENKVMRKERSRRQKISEILTWVHINSDIDITALEGAHNYDEQKVYEYLLKNEYAKQFNRWLQQAAEKGHAEAKELYYKIKD</sequence>
<comment type="caution">
    <text evidence="1">The sequence shown here is derived from an EMBL/GenBank/DDBJ whole genome shotgun (WGS) entry which is preliminary data.</text>
</comment>